<proteinExistence type="predicted"/>
<keyword evidence="2" id="KW-1185">Reference proteome</keyword>
<organism evidence="1 2">
    <name type="scientific">Blattamonas nauphoetae</name>
    <dbReference type="NCBI Taxonomy" id="2049346"/>
    <lineage>
        <taxon>Eukaryota</taxon>
        <taxon>Metamonada</taxon>
        <taxon>Preaxostyla</taxon>
        <taxon>Oxymonadida</taxon>
        <taxon>Blattamonas</taxon>
    </lineage>
</organism>
<gene>
    <name evidence="1" type="ORF">BLNAU_7755</name>
</gene>
<evidence type="ECO:0000313" key="1">
    <source>
        <dbReference type="EMBL" id="KAK2957377.1"/>
    </source>
</evidence>
<dbReference type="Proteomes" id="UP001281761">
    <property type="component" value="Unassembled WGS sequence"/>
</dbReference>
<accession>A0ABQ9Y0V9</accession>
<evidence type="ECO:0000313" key="2">
    <source>
        <dbReference type="Proteomes" id="UP001281761"/>
    </source>
</evidence>
<dbReference type="SUPFAM" id="SSF48371">
    <property type="entry name" value="ARM repeat"/>
    <property type="match status" value="1"/>
</dbReference>
<sequence length="631" mass="71378">MLTDIQKRFLSHETILSNDETTDEKPESSTKISLRRSKQFKIGKENDDDLTQNTLTQQSAMDRAELESTINDILTAMNMDTSGSPNRYLAMLSSMTRLAGFFSVFVQLNGIETLVSLKSRAMEEYLNEPFFVLVLGISFHCSEAADLLLTSPISNDLIALLQTSDIGTTELILKTLINLGVDNIDMFRSQLGTKLLQSICPLLQKSLPIHYQHLFVRDGVVFFGESPQDMSTELCLKILILIVERSKQFRLGNEFVGLVAPLLRHKSTTIVLLALATLHTMISYRAFAETIKTTILVAQVDGETQPIPMIRLVTELFGDYLSRLRAQIEQIQWLWTNESESAMLLDRYSGIDGTGASEDLDVVTLTPQISATCEVLGDLSQLFGSAVFWEKQLHETVLDCGMLCLFGDYFSFVHKYLECEDSLKRLNPAVELSWMDSRTTVKEDATRVVRSCLVGIAEVFERSRDRNDRVFSAIYRQHRKPNKTFFSVLSALLALGVPHLTQPVTRIVKTILKWRDTSFLKVLKSGLIKVLIQDVTTQDIDNELSEKTLMQIANRVLARGRLYCSEYSKPPKVDRDCALHLHSLLAESKFVETMENRSQKRTEAWTEELVTLRELCSEFEDLMTSSGNMSL</sequence>
<comment type="caution">
    <text evidence="1">The sequence shown here is derived from an EMBL/GenBank/DDBJ whole genome shotgun (WGS) entry which is preliminary data.</text>
</comment>
<name>A0ABQ9Y0V9_9EUKA</name>
<protein>
    <submittedName>
        <fullName evidence="1">Uncharacterized protein</fullName>
    </submittedName>
</protein>
<reference evidence="1 2" key="1">
    <citation type="journal article" date="2022" name="bioRxiv">
        <title>Genomics of Preaxostyla Flagellates Illuminates Evolutionary Transitions and the Path Towards Mitochondrial Loss.</title>
        <authorList>
            <person name="Novak L.V.F."/>
            <person name="Treitli S.C."/>
            <person name="Pyrih J."/>
            <person name="Halakuc P."/>
            <person name="Pipaliya S.V."/>
            <person name="Vacek V."/>
            <person name="Brzon O."/>
            <person name="Soukal P."/>
            <person name="Eme L."/>
            <person name="Dacks J.B."/>
            <person name="Karnkowska A."/>
            <person name="Elias M."/>
            <person name="Hampl V."/>
        </authorList>
    </citation>
    <scope>NUCLEOTIDE SEQUENCE [LARGE SCALE GENOMIC DNA]</scope>
    <source>
        <strain evidence="1">NAU3</strain>
        <tissue evidence="1">Gut</tissue>
    </source>
</reference>
<dbReference type="InterPro" id="IPR016024">
    <property type="entry name" value="ARM-type_fold"/>
</dbReference>
<dbReference type="EMBL" id="JARBJD010000047">
    <property type="protein sequence ID" value="KAK2957377.1"/>
    <property type="molecule type" value="Genomic_DNA"/>
</dbReference>